<feature type="domain" description="PA" evidence="13">
    <location>
        <begin position="390"/>
        <end position="467"/>
    </location>
</feature>
<dbReference type="SUPFAM" id="SSF52025">
    <property type="entry name" value="PA domain"/>
    <property type="match status" value="1"/>
</dbReference>
<evidence type="ECO:0000313" key="15">
    <source>
        <dbReference type="EMBL" id="CAI6094686.1"/>
    </source>
</evidence>
<accession>A0AA35MEF6</accession>
<evidence type="ECO:0008006" key="17">
    <source>
        <dbReference type="Google" id="ProtNLM"/>
    </source>
</evidence>
<dbReference type="PRINTS" id="PR00723">
    <property type="entry name" value="SUBTILISIN"/>
</dbReference>
<evidence type="ECO:0000256" key="8">
    <source>
        <dbReference type="PIRSR" id="PIRSR615500-1"/>
    </source>
</evidence>
<dbReference type="GO" id="GO:0004252">
    <property type="term" value="F:serine-type endopeptidase activity"/>
    <property type="evidence" value="ECO:0007669"/>
    <property type="project" value="UniProtKB-UniRule"/>
</dbReference>
<organism evidence="15 16">
    <name type="scientific">Clonostachys chloroleuca</name>
    <dbReference type="NCBI Taxonomy" id="1926264"/>
    <lineage>
        <taxon>Eukaryota</taxon>
        <taxon>Fungi</taxon>
        <taxon>Dikarya</taxon>
        <taxon>Ascomycota</taxon>
        <taxon>Pezizomycotina</taxon>
        <taxon>Sordariomycetes</taxon>
        <taxon>Hypocreomycetidae</taxon>
        <taxon>Hypocreales</taxon>
        <taxon>Bionectriaceae</taxon>
        <taxon>Clonostachys</taxon>
    </lineage>
</organism>
<evidence type="ECO:0000259" key="13">
    <source>
        <dbReference type="Pfam" id="PF02225"/>
    </source>
</evidence>
<evidence type="ECO:0000256" key="9">
    <source>
        <dbReference type="PROSITE-ProRule" id="PRU01240"/>
    </source>
</evidence>
<evidence type="ECO:0000256" key="5">
    <source>
        <dbReference type="ARBA" id="ARBA00022729"/>
    </source>
</evidence>
<dbReference type="CDD" id="cd02124">
    <property type="entry name" value="PA_PoS1_like"/>
    <property type="match status" value="1"/>
</dbReference>
<name>A0AA35MEF6_9HYPO</name>
<dbReference type="InterPro" id="IPR023827">
    <property type="entry name" value="Peptidase_S8_Asp-AS"/>
</dbReference>
<feature type="domain" description="C5a peptidase/Subtilisin-like protease SBT2-like Fn3-like" evidence="14">
    <location>
        <begin position="628"/>
        <end position="749"/>
    </location>
</feature>
<dbReference type="PROSITE" id="PS00138">
    <property type="entry name" value="SUBTILASE_SER"/>
    <property type="match status" value="1"/>
</dbReference>
<evidence type="ECO:0000256" key="10">
    <source>
        <dbReference type="RuleBase" id="RU003355"/>
    </source>
</evidence>
<dbReference type="InterPro" id="IPR034187">
    <property type="entry name" value="Peptidases_S8_5"/>
</dbReference>
<dbReference type="Gene3D" id="3.40.50.200">
    <property type="entry name" value="Peptidase S8/S53 domain"/>
    <property type="match status" value="1"/>
</dbReference>
<protein>
    <recommendedName>
        <fullName evidence="17">Minor extracellular protease vpr</fullName>
    </recommendedName>
</protein>
<dbReference type="InterPro" id="IPR010435">
    <property type="entry name" value="C5a/SBT2-like_Fn3"/>
</dbReference>
<dbReference type="Proteomes" id="UP001160390">
    <property type="component" value="Unassembled WGS sequence"/>
</dbReference>
<dbReference type="PROSITE" id="PS00136">
    <property type="entry name" value="SUBTILASE_ASP"/>
    <property type="match status" value="1"/>
</dbReference>
<dbReference type="PANTHER" id="PTHR43806">
    <property type="entry name" value="PEPTIDASE S8"/>
    <property type="match status" value="1"/>
</dbReference>
<dbReference type="InterPro" id="IPR050131">
    <property type="entry name" value="Peptidase_S8_subtilisin-like"/>
</dbReference>
<evidence type="ECO:0000256" key="7">
    <source>
        <dbReference type="ARBA" id="ARBA00022825"/>
    </source>
</evidence>
<dbReference type="SUPFAM" id="SSF52743">
    <property type="entry name" value="Subtilisin-like"/>
    <property type="match status" value="1"/>
</dbReference>
<feature type="active site" description="Charge relay system" evidence="8 9">
    <location>
        <position position="225"/>
    </location>
</feature>
<evidence type="ECO:0000256" key="4">
    <source>
        <dbReference type="ARBA" id="ARBA00022670"/>
    </source>
</evidence>
<comment type="similarity">
    <text evidence="1 9 10">Belongs to the peptidase S8 family.</text>
</comment>
<dbReference type="Gene3D" id="3.50.30.30">
    <property type="match status" value="1"/>
</dbReference>
<keyword evidence="16" id="KW-1185">Reference proteome</keyword>
<keyword evidence="6 9" id="KW-0378">Hydrolase</keyword>
<dbReference type="PROSITE" id="PS51892">
    <property type="entry name" value="SUBTILASE"/>
    <property type="match status" value="1"/>
</dbReference>
<keyword evidence="3" id="KW-0964">Secreted</keyword>
<keyword evidence="7 9" id="KW-0720">Serine protease</keyword>
<evidence type="ECO:0000259" key="14">
    <source>
        <dbReference type="Pfam" id="PF06280"/>
    </source>
</evidence>
<evidence type="ECO:0000256" key="3">
    <source>
        <dbReference type="ARBA" id="ARBA00022525"/>
    </source>
</evidence>
<dbReference type="CDD" id="cd07489">
    <property type="entry name" value="Peptidases_S8_5"/>
    <property type="match status" value="1"/>
</dbReference>
<dbReference type="InterPro" id="IPR022398">
    <property type="entry name" value="Peptidase_S8_His-AS"/>
</dbReference>
<dbReference type="GO" id="GO:0006508">
    <property type="term" value="P:proteolysis"/>
    <property type="evidence" value="ECO:0007669"/>
    <property type="project" value="UniProtKB-KW"/>
</dbReference>
<evidence type="ECO:0000256" key="2">
    <source>
        <dbReference type="ARBA" id="ARBA00022512"/>
    </source>
</evidence>
<dbReference type="PANTHER" id="PTHR43806:SF66">
    <property type="entry name" value="SERIN ENDOPEPTIDASE"/>
    <property type="match status" value="1"/>
</dbReference>
<dbReference type="InterPro" id="IPR000209">
    <property type="entry name" value="Peptidase_S8/S53_dom"/>
</dbReference>
<dbReference type="InterPro" id="IPR013783">
    <property type="entry name" value="Ig-like_fold"/>
</dbReference>
<evidence type="ECO:0000259" key="12">
    <source>
        <dbReference type="Pfam" id="PF00082"/>
    </source>
</evidence>
<keyword evidence="5" id="KW-0732">Signal</keyword>
<evidence type="ECO:0000256" key="6">
    <source>
        <dbReference type="ARBA" id="ARBA00022801"/>
    </source>
</evidence>
<dbReference type="InterPro" id="IPR003137">
    <property type="entry name" value="PA_domain"/>
</dbReference>
<dbReference type="Gene3D" id="2.60.40.10">
    <property type="entry name" value="Immunoglobulins"/>
    <property type="match status" value="1"/>
</dbReference>
<dbReference type="AlphaFoldDB" id="A0AA35MEF6"/>
<proteinExistence type="inferred from homology"/>
<dbReference type="GO" id="GO:0016020">
    <property type="term" value="C:membrane"/>
    <property type="evidence" value="ECO:0007669"/>
    <property type="project" value="InterPro"/>
</dbReference>
<dbReference type="Pfam" id="PF02225">
    <property type="entry name" value="PA"/>
    <property type="match status" value="1"/>
</dbReference>
<dbReference type="InterPro" id="IPR023828">
    <property type="entry name" value="Peptidase_S8_Ser-AS"/>
</dbReference>
<gene>
    <name evidence="15" type="ORF">CCHLO57077_00012166</name>
</gene>
<dbReference type="InterPro" id="IPR036852">
    <property type="entry name" value="Peptidase_S8/S53_dom_sf"/>
</dbReference>
<dbReference type="InterPro" id="IPR046450">
    <property type="entry name" value="PA_dom_sf"/>
</dbReference>
<feature type="active site" description="Charge relay system" evidence="8 9">
    <location>
        <position position="542"/>
    </location>
</feature>
<reference evidence="15" key="1">
    <citation type="submission" date="2023-01" db="EMBL/GenBank/DDBJ databases">
        <authorList>
            <person name="Piombo E."/>
        </authorList>
    </citation>
    <scope>NUCLEOTIDE SEQUENCE</scope>
</reference>
<evidence type="ECO:0000313" key="16">
    <source>
        <dbReference type="Proteomes" id="UP001160390"/>
    </source>
</evidence>
<keyword evidence="2" id="KW-0134">Cell wall</keyword>
<sequence length="934" mass="100074">MLLGLSKLVRSSVSTVFHNKIDEMISLSYVLTGLTLVASAISVSENQPLDEGPNNQTLSIPKRFIIEFNENVNAADAADELARASGKKVVKVYDSEVFRGCSLESDEDNSDSLQSLNPVSQVWPSRKYQLAPITPSVVLTDEAIITNYSIHAMTGVDKIHGAGVTGKGAQVAIVDTGISYDHPTLGGGFGSGFKVAGGYDLVGDGTWPAAGEKEPDDDPLDQQGHGTHVAGIVAGKSDQFTGVAPDATLYSYKVFSTIDGTDEDTLIDAFIRAYDDGADIITCSIGAVNGYTDGPWALVSNRLVERGVLITISAGNSGSIGAFAANSGAAAPNVLAIASAEPLTIAVPTFNITYIDGAAANSSWIPYSAVEPWDQSKVKNWPIYPLSLEPLEDDACTALPENTPDLGGKVVLVRRGGCTFADKQISLLPFNASHILFYSNDQPLTSPSTPIWDSTVGMISAENGKAIIDAIKAGGNVTADFSHRADLHYAGMENTDLPGLASSFTSIGPTNELFIKSDITAPGGRILSTYLNGGFAILSGTSMACPYAAGVAALYVSKYGGRKTRGPEWAKSLAMRIIASGDAIKWDDGLLTGNVYDFFAPVAQVGTGLINATKILDYKTSLSFAKFALNDTHHFSRYHDVEITNNGNSPVTYTFTQQAFGGMNTIDTDPSRWGNPQVAWHEYLMVDPQSLTPRVSFPGGTFTVQPGETKKAEFSFMHPEVTDRSKLPVYSGKVLIKGDNNEELGIPYLGLSADLHKDITSIFSYGMGFPTMTSGAANTPIKEKAAFSFDLSLEAQDYVKAYARLQHGTRQLRWDIFEGSWTEREWKYPPVVGEAKYVGSATSWVNSARGVAFDPSKDDASQVIALPAKDVARSQTGYRGEDLWWLGLLTNGTQIAPGKYKMRFAALVPFGNPFAADNWDVFDTPAFEVTSPKN</sequence>
<feature type="domain" description="Peptidase S8/S53" evidence="12">
    <location>
        <begin position="166"/>
        <end position="561"/>
    </location>
</feature>
<dbReference type="EMBL" id="CABFNP030001260">
    <property type="protein sequence ID" value="CAI6094686.1"/>
    <property type="molecule type" value="Genomic_DNA"/>
</dbReference>
<feature type="active site" description="Charge relay system" evidence="8 9">
    <location>
        <position position="175"/>
    </location>
</feature>
<evidence type="ECO:0000256" key="11">
    <source>
        <dbReference type="SAM" id="MobiDB-lite"/>
    </source>
</evidence>
<dbReference type="PROSITE" id="PS00137">
    <property type="entry name" value="SUBTILASE_HIS"/>
    <property type="match status" value="1"/>
</dbReference>
<dbReference type="InterPro" id="IPR015500">
    <property type="entry name" value="Peptidase_S8_subtilisin-rel"/>
</dbReference>
<comment type="caution">
    <text evidence="15">The sequence shown here is derived from an EMBL/GenBank/DDBJ whole genome shotgun (WGS) entry which is preliminary data.</text>
</comment>
<dbReference type="Pfam" id="PF06280">
    <property type="entry name" value="fn3_5"/>
    <property type="match status" value="1"/>
</dbReference>
<keyword evidence="4 9" id="KW-0645">Protease</keyword>
<evidence type="ECO:0000256" key="1">
    <source>
        <dbReference type="ARBA" id="ARBA00011073"/>
    </source>
</evidence>
<feature type="region of interest" description="Disordered" evidence="11">
    <location>
        <begin position="207"/>
        <end position="226"/>
    </location>
</feature>
<dbReference type="Pfam" id="PF00082">
    <property type="entry name" value="Peptidase_S8"/>
    <property type="match status" value="1"/>
</dbReference>